<dbReference type="GO" id="GO:0072527">
    <property type="term" value="P:pyrimidine-containing compound metabolic process"/>
    <property type="evidence" value="ECO:0007669"/>
    <property type="project" value="UniProtKB-ARBA"/>
</dbReference>
<evidence type="ECO:0000313" key="4">
    <source>
        <dbReference type="Proteomes" id="UP001319104"/>
    </source>
</evidence>
<dbReference type="PANTHER" id="PTHR11644:SF2">
    <property type="entry name" value="CYTIDINE DEAMINASE"/>
    <property type="match status" value="1"/>
</dbReference>
<feature type="domain" description="CMP/dCMP-type deaminase" evidence="2">
    <location>
        <begin position="21"/>
        <end position="158"/>
    </location>
</feature>
<dbReference type="EMBL" id="JAHCMY010000014">
    <property type="protein sequence ID" value="MBS9525558.1"/>
    <property type="molecule type" value="Genomic_DNA"/>
</dbReference>
<sequence length="160" mass="17538">MSKKIEKTVSLESFEWNELDENIQDLVEQARLSALKAYAPYSKFHVGAALLLDNGKLLSANNQENASFPVGNCAERVVLGFAHANHPEAKPLKLAIAARKGDEKKPVSVTPCGFCRQTITEYEQRYGQPIEIFMLAADGSVLKAAGIDELLPFGFKDLNG</sequence>
<dbReference type="InterPro" id="IPR016193">
    <property type="entry name" value="Cytidine_deaminase-like"/>
</dbReference>
<dbReference type="RefSeq" id="WP_213946418.1">
    <property type="nucleotide sequence ID" value="NZ_JAHCMY010000014.1"/>
</dbReference>
<dbReference type="GO" id="GO:0004126">
    <property type="term" value="F:cytidine deaminase activity"/>
    <property type="evidence" value="ECO:0007669"/>
    <property type="project" value="UniProtKB-EC"/>
</dbReference>
<dbReference type="InterPro" id="IPR002125">
    <property type="entry name" value="CMP_dCMP_dom"/>
</dbReference>
<gene>
    <name evidence="3" type="ORF">KI659_16190</name>
</gene>
<name>A0AAP2CIV2_9BACT</name>
<reference evidence="3 4" key="1">
    <citation type="submission" date="2021-05" db="EMBL/GenBank/DDBJ databases">
        <authorList>
            <person name="Zhang Z.D."/>
            <person name="Osman G."/>
        </authorList>
    </citation>
    <scope>NUCLEOTIDE SEQUENCE [LARGE SCALE GENOMIC DNA]</scope>
    <source>
        <strain evidence="3 4">KCTC 32217</strain>
    </source>
</reference>
<dbReference type="GO" id="GO:0008270">
    <property type="term" value="F:zinc ion binding"/>
    <property type="evidence" value="ECO:0007669"/>
    <property type="project" value="TreeGrafter"/>
</dbReference>
<proteinExistence type="inferred from homology"/>
<organism evidence="3 4">
    <name type="scientific">Litoribacter ruber</name>
    <dbReference type="NCBI Taxonomy" id="702568"/>
    <lineage>
        <taxon>Bacteria</taxon>
        <taxon>Pseudomonadati</taxon>
        <taxon>Bacteroidota</taxon>
        <taxon>Cytophagia</taxon>
        <taxon>Cytophagales</taxon>
        <taxon>Cyclobacteriaceae</taxon>
        <taxon>Litoribacter</taxon>
    </lineage>
</organism>
<comment type="caution">
    <text evidence="3">The sequence shown here is derived from an EMBL/GenBank/DDBJ whole genome shotgun (WGS) entry which is preliminary data.</text>
</comment>
<dbReference type="PROSITE" id="PS51747">
    <property type="entry name" value="CYT_DCMP_DEAMINASES_2"/>
    <property type="match status" value="1"/>
</dbReference>
<dbReference type="GO" id="GO:0005829">
    <property type="term" value="C:cytosol"/>
    <property type="evidence" value="ECO:0007669"/>
    <property type="project" value="TreeGrafter"/>
</dbReference>
<keyword evidence="4" id="KW-1185">Reference proteome</keyword>
<protein>
    <submittedName>
        <fullName evidence="3">Cytidine deaminase</fullName>
        <ecNumber evidence="3">3.5.4.5</ecNumber>
    </submittedName>
</protein>
<keyword evidence="3" id="KW-0378">Hydrolase</keyword>
<evidence type="ECO:0000256" key="1">
    <source>
        <dbReference type="ARBA" id="ARBA00006576"/>
    </source>
</evidence>
<comment type="similarity">
    <text evidence="1">Belongs to the cytidine and deoxycytidylate deaminase family.</text>
</comment>
<dbReference type="InterPro" id="IPR050202">
    <property type="entry name" value="Cyt/Deoxycyt_deaminase"/>
</dbReference>
<dbReference type="Gene3D" id="3.40.140.10">
    <property type="entry name" value="Cytidine Deaminase, domain 2"/>
    <property type="match status" value="1"/>
</dbReference>
<dbReference type="Pfam" id="PF00383">
    <property type="entry name" value="dCMP_cyt_deam_1"/>
    <property type="match status" value="1"/>
</dbReference>
<dbReference type="NCBIfam" id="NF004064">
    <property type="entry name" value="PRK05578.1"/>
    <property type="match status" value="1"/>
</dbReference>
<dbReference type="CDD" id="cd01283">
    <property type="entry name" value="cytidine_deaminase"/>
    <property type="match status" value="1"/>
</dbReference>
<evidence type="ECO:0000259" key="2">
    <source>
        <dbReference type="PROSITE" id="PS51747"/>
    </source>
</evidence>
<dbReference type="SUPFAM" id="SSF53927">
    <property type="entry name" value="Cytidine deaminase-like"/>
    <property type="match status" value="1"/>
</dbReference>
<dbReference type="AlphaFoldDB" id="A0AAP2CIV2"/>
<dbReference type="Proteomes" id="UP001319104">
    <property type="component" value="Unassembled WGS sequence"/>
</dbReference>
<dbReference type="EC" id="3.5.4.5" evidence="3"/>
<dbReference type="PANTHER" id="PTHR11644">
    <property type="entry name" value="CYTIDINE DEAMINASE"/>
    <property type="match status" value="1"/>
</dbReference>
<evidence type="ECO:0000313" key="3">
    <source>
        <dbReference type="EMBL" id="MBS9525558.1"/>
    </source>
</evidence>
<accession>A0AAP2CIV2</accession>
<dbReference type="GO" id="GO:0055086">
    <property type="term" value="P:nucleobase-containing small molecule metabolic process"/>
    <property type="evidence" value="ECO:0007669"/>
    <property type="project" value="UniProtKB-ARBA"/>
</dbReference>